<comment type="catalytic activity">
    <reaction evidence="7">
        <text>DNA(n) + a 2'-deoxyribonucleoside 5'-triphosphate = DNA(n+1) + diphosphate</text>
        <dbReference type="Rhea" id="RHEA:22508"/>
        <dbReference type="Rhea" id="RHEA-COMP:17339"/>
        <dbReference type="Rhea" id="RHEA-COMP:17340"/>
        <dbReference type="ChEBI" id="CHEBI:33019"/>
        <dbReference type="ChEBI" id="CHEBI:61560"/>
        <dbReference type="ChEBI" id="CHEBI:173112"/>
        <dbReference type="EC" id="2.7.7.7"/>
    </reaction>
</comment>
<evidence type="ECO:0000256" key="1">
    <source>
        <dbReference type="ARBA" id="ARBA00005755"/>
    </source>
</evidence>
<evidence type="ECO:0000256" key="6">
    <source>
        <dbReference type="ARBA" id="ARBA00023125"/>
    </source>
</evidence>
<dbReference type="InterPro" id="IPR036397">
    <property type="entry name" value="RNaseH_sf"/>
</dbReference>
<dbReference type="InterPro" id="IPR012337">
    <property type="entry name" value="RNaseH-like_sf"/>
</dbReference>
<dbReference type="InterPro" id="IPR050240">
    <property type="entry name" value="DNA_pol_type-B"/>
</dbReference>
<dbReference type="EMBL" id="MN740267">
    <property type="protein sequence ID" value="QHT96798.1"/>
    <property type="molecule type" value="Genomic_DNA"/>
</dbReference>
<reference evidence="10" key="1">
    <citation type="journal article" date="2020" name="Nature">
        <title>Giant virus diversity and host interactions through global metagenomics.</title>
        <authorList>
            <person name="Schulz F."/>
            <person name="Roux S."/>
            <person name="Paez-Espino D."/>
            <person name="Jungbluth S."/>
            <person name="Walsh D.A."/>
            <person name="Denef V.J."/>
            <person name="McMahon K.D."/>
            <person name="Konstantinidis K.T."/>
            <person name="Eloe-Fadrosh E.A."/>
            <person name="Kyrpides N.C."/>
            <person name="Woyke T."/>
        </authorList>
    </citation>
    <scope>NUCLEOTIDE SEQUENCE</scope>
    <source>
        <strain evidence="10">GVMAG-M-3300024336-7</strain>
    </source>
</reference>
<dbReference type="SMART" id="SM00486">
    <property type="entry name" value="POLBc"/>
    <property type="match status" value="1"/>
</dbReference>
<dbReference type="PRINTS" id="PR00106">
    <property type="entry name" value="DNAPOLB"/>
</dbReference>
<dbReference type="GO" id="GO:0003677">
    <property type="term" value="F:DNA binding"/>
    <property type="evidence" value="ECO:0007669"/>
    <property type="project" value="UniProtKB-KW"/>
</dbReference>
<evidence type="ECO:0000256" key="4">
    <source>
        <dbReference type="ARBA" id="ARBA00022695"/>
    </source>
</evidence>
<evidence type="ECO:0000259" key="9">
    <source>
        <dbReference type="Pfam" id="PF03104"/>
    </source>
</evidence>
<dbReference type="AlphaFoldDB" id="A0A6C0IUA3"/>
<dbReference type="PANTHER" id="PTHR10322:SF23">
    <property type="entry name" value="DNA POLYMERASE DELTA CATALYTIC SUBUNIT"/>
    <property type="match status" value="1"/>
</dbReference>
<dbReference type="GO" id="GO:0000166">
    <property type="term" value="F:nucleotide binding"/>
    <property type="evidence" value="ECO:0007669"/>
    <property type="project" value="InterPro"/>
</dbReference>
<keyword evidence="5" id="KW-0239">DNA-directed DNA polymerase</keyword>
<keyword evidence="4" id="KW-0548">Nucleotidyltransferase</keyword>
<dbReference type="InterPro" id="IPR006133">
    <property type="entry name" value="DNA-dir_DNA_pol_B_exonuc"/>
</dbReference>
<dbReference type="PANTHER" id="PTHR10322">
    <property type="entry name" value="DNA POLYMERASE CATALYTIC SUBUNIT"/>
    <property type="match status" value="1"/>
</dbReference>
<dbReference type="GO" id="GO:0006261">
    <property type="term" value="P:DNA-templated DNA replication"/>
    <property type="evidence" value="ECO:0007669"/>
    <property type="project" value="TreeGrafter"/>
</dbReference>
<evidence type="ECO:0000256" key="5">
    <source>
        <dbReference type="ARBA" id="ARBA00022932"/>
    </source>
</evidence>
<dbReference type="InterPro" id="IPR043502">
    <property type="entry name" value="DNA/RNA_pol_sf"/>
</dbReference>
<feature type="domain" description="DNA-directed DNA polymerase family B exonuclease" evidence="9">
    <location>
        <begin position="195"/>
        <end position="409"/>
    </location>
</feature>
<dbReference type="InterPro" id="IPR006172">
    <property type="entry name" value="DNA-dir_DNA_pol_B"/>
</dbReference>
<dbReference type="InterPro" id="IPR042087">
    <property type="entry name" value="DNA_pol_B_thumb"/>
</dbReference>
<comment type="similarity">
    <text evidence="1">Belongs to the DNA polymerase type-B family.</text>
</comment>
<dbReference type="InterPro" id="IPR023211">
    <property type="entry name" value="DNA_pol_palm_dom_sf"/>
</dbReference>
<dbReference type="SUPFAM" id="SSF56672">
    <property type="entry name" value="DNA/RNA polymerases"/>
    <property type="match status" value="1"/>
</dbReference>
<dbReference type="Gene3D" id="3.90.1600.10">
    <property type="entry name" value="Palm domain of DNA polymerase"/>
    <property type="match status" value="1"/>
</dbReference>
<proteinExistence type="inferred from homology"/>
<dbReference type="SUPFAM" id="SSF53098">
    <property type="entry name" value="Ribonuclease H-like"/>
    <property type="match status" value="1"/>
</dbReference>
<sequence length="1251" mass="144423">MPTLKTRREYALKYSKNIKRNGEIYFKSCANSRIYSKLHYSHRLFGSLINGEKAVVDITNIPIYFDCEIAPNAELKLTSDMSDEEMARGMRKKIEVMSASVFDIKVIERKPLKGFHEYPSKYLRIQMCTISGREELMSELQSKGMIIGNDDSTTGRGNYDKYIYHACREYEFKLSGWNSLKKATLVDKTSDFSAYKYFTIDVKDIHGVDVNIPDRRLIMSWDIEAFSSRSIGTKNIFVDATIKDDCIFIIGLTFRWANQLEPFVKVGISSIKGTKNGYKDKRITNDMSRIFIYASCEKTLLKKFGKVIAMMAPDVITGFNCCGFDWKYLYDRLVLYNLHTWFYNLINIYSDYSIDVSKMKFKLLNKSVKLTKYDYMSLQYLDVPGTVICDTMVAFRRSKPSSSYSLKKVLDTFGLPSKVDLPYSELFRYYRLCQKEPDSLNNLKKADMAIYYCIEDAHALDGLWGRMNILSPAEDLASVTYTDLLNSFTRPDSERLTNLLANAGCRDFSFSVRFTDMEKKKYEGGYVVVPIYSVNKEYPDFALDVQSLYPSAIRAWNLSPETIVKNKTEATRLRQKGHVLNSIVVTIDGERQKIWFVWHENDPKKYGLYPRALTKLFNSRLEYKRLLKKYETLAANASFLQNIISGKKEKDIAPPDGVNPPPSGWGTITEGPEDYEGFGVGMKNGYKKYSTDELQYEADQISYYDSKCLFYYGRQYNTKILMNTMYGLSGFASHPFYDPCLAGSITGFSQTVTRLAEQKAKESNFIVKYGDTDSIYVSPPRHLFKNVDKIYKEGKYTKEEYFTELVKITLVEADKLQNIINDMLNKYTKTTIVKMLYEEVLFPSVYFGKKKYGGIPHEKEIDFHPKNIKGYFVRGLEFKKKGNTQALVNLGQDIFMKILDIHSDKTVTEVVESSLMEYLKSDINIKDYIREKTYRPERQNICNLNFVKRMKLMGRKIPPAGSKFSFVYVTRNQAYDIRGRQIKKSTADTMEYPETVENDPTLSLDMMHYIGGSIQGMLARFLLPDNFELPDGVNPKDCSDDDFKHYDAICVKSSARQIEAIVTQYMGIDKTYTSTRGRELQAIYRQKRDVVIKELLPTVGHAGMILLDNTKGLFFKAKEEIAKYNTTPEIKKYLATQKDFVEKSIFKNSITYTLLYSIKTSVAHKKIEQEIAGFPILDDIIRELYGSNMDPYSVTVEQTRNVICDMLEPFDIDKTYIKYIQYQAYELTQLKMARVLSKKRAYVKALCATRK</sequence>
<evidence type="ECO:0000256" key="3">
    <source>
        <dbReference type="ARBA" id="ARBA00022679"/>
    </source>
</evidence>
<protein>
    <recommendedName>
        <fullName evidence="2">DNA-directed DNA polymerase</fullName>
        <ecNumber evidence="2">2.7.7.7</ecNumber>
    </recommendedName>
</protein>
<evidence type="ECO:0000313" key="10">
    <source>
        <dbReference type="EMBL" id="QHT96798.1"/>
    </source>
</evidence>
<accession>A0A6C0IUA3</accession>
<dbReference type="InterPro" id="IPR017964">
    <property type="entry name" value="DNA-dir_DNA_pol_B_CS"/>
</dbReference>
<keyword evidence="3" id="KW-0808">Transferase</keyword>
<dbReference type="GO" id="GO:0003887">
    <property type="term" value="F:DNA-directed DNA polymerase activity"/>
    <property type="evidence" value="ECO:0007669"/>
    <property type="project" value="UniProtKB-KW"/>
</dbReference>
<keyword evidence="6" id="KW-0238">DNA-binding</keyword>
<evidence type="ECO:0000259" key="8">
    <source>
        <dbReference type="Pfam" id="PF00136"/>
    </source>
</evidence>
<name>A0A6C0IUA3_9ZZZZ</name>
<dbReference type="Gene3D" id="1.10.132.60">
    <property type="entry name" value="DNA polymerase family B, C-terminal domain"/>
    <property type="match status" value="1"/>
</dbReference>
<feature type="domain" description="DNA-directed DNA polymerase family B multifunctional" evidence="8">
    <location>
        <begin position="499"/>
        <end position="633"/>
    </location>
</feature>
<feature type="domain" description="DNA-directed DNA polymerase family B multifunctional" evidence="8">
    <location>
        <begin position="710"/>
        <end position="1021"/>
    </location>
</feature>
<evidence type="ECO:0000256" key="2">
    <source>
        <dbReference type="ARBA" id="ARBA00012417"/>
    </source>
</evidence>
<dbReference type="InterPro" id="IPR006134">
    <property type="entry name" value="DNA-dir_DNA_pol_B_multi_dom"/>
</dbReference>
<dbReference type="Pfam" id="PF00136">
    <property type="entry name" value="DNA_pol_B"/>
    <property type="match status" value="2"/>
</dbReference>
<dbReference type="Gene3D" id="3.30.420.10">
    <property type="entry name" value="Ribonuclease H-like superfamily/Ribonuclease H"/>
    <property type="match status" value="1"/>
</dbReference>
<dbReference type="PROSITE" id="PS00116">
    <property type="entry name" value="DNA_POLYMERASE_B"/>
    <property type="match status" value="1"/>
</dbReference>
<dbReference type="Pfam" id="PF03104">
    <property type="entry name" value="DNA_pol_B_exo1"/>
    <property type="match status" value="1"/>
</dbReference>
<organism evidence="10">
    <name type="scientific">viral metagenome</name>
    <dbReference type="NCBI Taxonomy" id="1070528"/>
    <lineage>
        <taxon>unclassified sequences</taxon>
        <taxon>metagenomes</taxon>
        <taxon>organismal metagenomes</taxon>
    </lineage>
</organism>
<dbReference type="EC" id="2.7.7.7" evidence="2"/>
<evidence type="ECO:0000256" key="7">
    <source>
        <dbReference type="ARBA" id="ARBA00049244"/>
    </source>
</evidence>